<keyword evidence="1" id="KW-0689">Ribosomal protein</keyword>
<protein>
    <recommendedName>
        <fullName evidence="5">RNA-binding protein</fullName>
    </recommendedName>
</protein>
<evidence type="ECO:0000256" key="1">
    <source>
        <dbReference type="ARBA" id="ARBA00022980"/>
    </source>
</evidence>
<dbReference type="GO" id="GO:0005840">
    <property type="term" value="C:ribosome"/>
    <property type="evidence" value="ECO:0007669"/>
    <property type="project" value="UniProtKB-KW"/>
</dbReference>
<organism evidence="3 4">
    <name type="scientific">Evtepia gabavorous</name>
    <dbReference type="NCBI Taxonomy" id="2211183"/>
    <lineage>
        <taxon>Bacteria</taxon>
        <taxon>Bacillati</taxon>
        <taxon>Bacillota</taxon>
        <taxon>Clostridia</taxon>
        <taxon>Eubacteriales</taxon>
        <taxon>Evtepia</taxon>
    </lineage>
</organism>
<dbReference type="OrthoDB" id="1683515at2"/>
<dbReference type="Proteomes" id="UP000260649">
    <property type="component" value="Unassembled WGS sequence"/>
</dbReference>
<dbReference type="CDD" id="cd06088">
    <property type="entry name" value="KOW_RPL14"/>
    <property type="match status" value="1"/>
</dbReference>
<keyword evidence="4" id="KW-1185">Reference proteome</keyword>
<gene>
    <name evidence="3" type="ORF">DV520_02055</name>
</gene>
<proteinExistence type="predicted"/>
<reference evidence="3 4" key="1">
    <citation type="submission" date="2018-07" db="EMBL/GenBank/DDBJ databases">
        <title>GABA Modulating Bacteria of the Human Gut Microbiota.</title>
        <authorList>
            <person name="Strandwitz P."/>
            <person name="Kim K.H."/>
            <person name="Terekhova D."/>
            <person name="Liu J.K."/>
            <person name="Sharma A."/>
            <person name="Levering J."/>
            <person name="Mcdonald D."/>
            <person name="Dietrich D."/>
            <person name="Ramadhar T.R."/>
            <person name="Lekbua A."/>
            <person name="Mroue N."/>
            <person name="Liston C."/>
            <person name="Stewart E.J."/>
            <person name="Dubin M.J."/>
            <person name="Zengler K."/>
            <person name="Knight R."/>
            <person name="Gilbert J.A."/>
            <person name="Clardy J."/>
            <person name="Lewis K."/>
        </authorList>
    </citation>
    <scope>NUCLEOTIDE SEQUENCE [LARGE SCALE GENOMIC DNA]</scope>
    <source>
        <strain evidence="3 4">KLE1738</strain>
    </source>
</reference>
<comment type="caution">
    <text evidence="3">The sequence shown here is derived from an EMBL/GenBank/DDBJ whole genome shotgun (WGS) entry which is preliminary data.</text>
</comment>
<evidence type="ECO:0000256" key="2">
    <source>
        <dbReference type="ARBA" id="ARBA00023274"/>
    </source>
</evidence>
<dbReference type="EMBL" id="QQRQ01000002">
    <property type="protein sequence ID" value="RFT07451.1"/>
    <property type="molecule type" value="Genomic_DNA"/>
</dbReference>
<dbReference type="GO" id="GO:1990904">
    <property type="term" value="C:ribonucleoprotein complex"/>
    <property type="evidence" value="ECO:0007669"/>
    <property type="project" value="UniProtKB-KW"/>
</dbReference>
<dbReference type="GeneID" id="97994521"/>
<dbReference type="SUPFAM" id="SSF50104">
    <property type="entry name" value="Translation proteins SH3-like domain"/>
    <property type="match status" value="1"/>
</dbReference>
<evidence type="ECO:0000313" key="3">
    <source>
        <dbReference type="EMBL" id="RFT07451.1"/>
    </source>
</evidence>
<dbReference type="InterPro" id="IPR008991">
    <property type="entry name" value="Translation_prot_SH3-like_sf"/>
</dbReference>
<dbReference type="InterPro" id="IPR041985">
    <property type="entry name" value="Ribosomal_eL14_KOW"/>
</dbReference>
<keyword evidence="2" id="KW-0687">Ribonucleoprotein</keyword>
<evidence type="ECO:0000313" key="4">
    <source>
        <dbReference type="Proteomes" id="UP000260649"/>
    </source>
</evidence>
<sequence length="94" mass="10773">MTFLRGDVVRSVAGHDRGDLFLVLREEGDFLWLVDGKCRKLETPKKKRRKHVVSAGVWTHPVAGRLQDGEPVLDSDIRRALAAFRNRFSEMKEV</sequence>
<dbReference type="RefSeq" id="WP_021918814.1">
    <property type="nucleotide sequence ID" value="NZ_CAKXKJ010000010.1"/>
</dbReference>
<accession>A0A3E2B699</accession>
<evidence type="ECO:0008006" key="5">
    <source>
        <dbReference type="Google" id="ProtNLM"/>
    </source>
</evidence>
<dbReference type="AlphaFoldDB" id="A0A3E2B699"/>
<name>A0A3E2B699_9FIRM</name>